<dbReference type="EMBL" id="OU892283">
    <property type="protein sequence ID" value="CAG9771151.1"/>
    <property type="molecule type" value="Genomic_DNA"/>
</dbReference>
<keyword evidence="5" id="KW-0464">Manganese</keyword>
<feature type="domain" description="Creatinase N-terminal" evidence="7">
    <location>
        <begin position="53"/>
        <end position="149"/>
    </location>
</feature>
<feature type="domain" description="Peptidase M24 C-terminal" evidence="8">
    <location>
        <begin position="551"/>
        <end position="615"/>
    </location>
</feature>
<dbReference type="Pfam" id="PF16189">
    <property type="entry name" value="Creatinase_N_2"/>
    <property type="match status" value="1"/>
</dbReference>
<dbReference type="GO" id="GO:0046872">
    <property type="term" value="F:metal ion binding"/>
    <property type="evidence" value="ECO:0007669"/>
    <property type="project" value="UniProtKB-KW"/>
</dbReference>
<dbReference type="PANTHER" id="PTHR43763:SF20">
    <property type="entry name" value="XAA-PRO AMINOPEPTIDASE APEPP"/>
    <property type="match status" value="1"/>
</dbReference>
<dbReference type="InterPro" id="IPR000587">
    <property type="entry name" value="Creatinase_N"/>
</dbReference>
<dbReference type="OrthoDB" id="9995434at2759"/>
<dbReference type="Gene3D" id="3.40.350.10">
    <property type="entry name" value="Creatinase/prolidase N-terminal domain"/>
    <property type="match status" value="2"/>
</dbReference>
<evidence type="ECO:0000256" key="4">
    <source>
        <dbReference type="ARBA" id="ARBA00022801"/>
    </source>
</evidence>
<evidence type="ECO:0000256" key="5">
    <source>
        <dbReference type="ARBA" id="ARBA00023211"/>
    </source>
</evidence>
<dbReference type="SUPFAM" id="SSF55920">
    <property type="entry name" value="Creatinase/aminopeptidase"/>
    <property type="match status" value="1"/>
</dbReference>
<name>A0A9N9QM42_9CUCU</name>
<evidence type="ECO:0000256" key="3">
    <source>
        <dbReference type="ARBA" id="ARBA00022723"/>
    </source>
</evidence>
<dbReference type="Pfam" id="PF01321">
    <property type="entry name" value="Creatinase_N"/>
    <property type="match status" value="1"/>
</dbReference>
<evidence type="ECO:0000313" key="10">
    <source>
        <dbReference type="Proteomes" id="UP001152799"/>
    </source>
</evidence>
<dbReference type="Gene3D" id="3.90.230.10">
    <property type="entry name" value="Creatinase/methionine aminopeptidase superfamily"/>
    <property type="match status" value="1"/>
</dbReference>
<dbReference type="InterPro" id="IPR050422">
    <property type="entry name" value="X-Pro_aminopeptidase_P"/>
</dbReference>
<dbReference type="GO" id="GO:0005737">
    <property type="term" value="C:cytoplasm"/>
    <property type="evidence" value="ECO:0007669"/>
    <property type="project" value="UniProtKB-ARBA"/>
</dbReference>
<sequence>MPGPKSTTALLKQLRALMLSKVHTPEPLAAYIVPSADSHNSEYLADCDKLRGFVSGFDGSAGTAIVTAREACMWTDGRYYLQATEQMDGNWTLMREGDPNTPKTGQWLVKTLPSNSFVGVDPKLMSCDQFRPLQKELETGGHKLVPVKQNLVELVWTERPKRPLNPVKPLPLNFTGCTVKLKLQEVVEAMKDKKADFLVLTALDQIAWFLNLRGSDIEYNPVFFSYIIVSANGTFTLFIDPRQASDEVREHLKKEAGDVVSIEPYSRIDEALKDICLDLNGFVWFSEHSSYALTSIIPKKHLLLTGTTPVELMKAVKNPTEIAGMRNAHIKDAIALCTYFHWLETNVSSGAITEISGANKLHEFRKLQPDFMGDSFATISSVGAHGAIIHYHPQESTNVPITTNELYLCDSGAQFRDGTTDVTRTWHFGTPTEHEKDCYTRVLKGQLQLGSRIFPTKIKGNHLDSFARQFLWDVGLDYAHGTGHGIGHYLNVHEGPMGISWRPMHQDPGLEANMFLSNEPGYYEDGKFGMRIEDIVLIVEANPPNNFNNRGFLTFETVTLVPKGLKLINVGMLTDGEIEQLNGYHEHCRAVLGPLLERQGLEDVKGWLWKETEPISR</sequence>
<reference evidence="9" key="1">
    <citation type="submission" date="2022-01" db="EMBL/GenBank/DDBJ databases">
        <authorList>
            <person name="King R."/>
        </authorList>
    </citation>
    <scope>NUCLEOTIDE SEQUENCE</scope>
</reference>
<accession>A0A9N9QM42</accession>
<protein>
    <submittedName>
        <fullName evidence="9">Uncharacterized protein</fullName>
    </submittedName>
</protein>
<dbReference type="InterPro" id="IPR029149">
    <property type="entry name" value="Creatin/AminoP/Spt16_N"/>
</dbReference>
<evidence type="ECO:0000259" key="7">
    <source>
        <dbReference type="Pfam" id="PF01321"/>
    </source>
</evidence>
<organism evidence="9 10">
    <name type="scientific">Ceutorhynchus assimilis</name>
    <name type="common">cabbage seed weevil</name>
    <dbReference type="NCBI Taxonomy" id="467358"/>
    <lineage>
        <taxon>Eukaryota</taxon>
        <taxon>Metazoa</taxon>
        <taxon>Ecdysozoa</taxon>
        <taxon>Arthropoda</taxon>
        <taxon>Hexapoda</taxon>
        <taxon>Insecta</taxon>
        <taxon>Pterygota</taxon>
        <taxon>Neoptera</taxon>
        <taxon>Endopterygota</taxon>
        <taxon>Coleoptera</taxon>
        <taxon>Polyphaga</taxon>
        <taxon>Cucujiformia</taxon>
        <taxon>Curculionidae</taxon>
        <taxon>Ceutorhynchinae</taxon>
        <taxon>Ceutorhynchus</taxon>
    </lineage>
</organism>
<dbReference type="InterPro" id="IPR000994">
    <property type="entry name" value="Pept_M24"/>
</dbReference>
<evidence type="ECO:0000256" key="2">
    <source>
        <dbReference type="ARBA" id="ARBA00008766"/>
    </source>
</evidence>
<keyword evidence="3" id="KW-0479">Metal-binding</keyword>
<keyword evidence="4" id="KW-0378">Hydrolase</keyword>
<dbReference type="Proteomes" id="UP001152799">
    <property type="component" value="Chromosome 7"/>
</dbReference>
<feature type="domain" description="Peptidase M24" evidence="6">
    <location>
        <begin position="324"/>
        <end position="539"/>
    </location>
</feature>
<evidence type="ECO:0000256" key="1">
    <source>
        <dbReference type="ARBA" id="ARBA00001936"/>
    </source>
</evidence>
<comment type="similarity">
    <text evidence="2">Belongs to the peptidase M24B family.</text>
</comment>
<dbReference type="PANTHER" id="PTHR43763">
    <property type="entry name" value="XAA-PRO AMINOPEPTIDASE 1"/>
    <property type="match status" value="1"/>
</dbReference>
<dbReference type="Pfam" id="PF16188">
    <property type="entry name" value="Peptidase_M24_C"/>
    <property type="match status" value="1"/>
</dbReference>
<dbReference type="GO" id="GO:0070006">
    <property type="term" value="F:metalloaminopeptidase activity"/>
    <property type="evidence" value="ECO:0007669"/>
    <property type="project" value="InterPro"/>
</dbReference>
<dbReference type="InterPro" id="IPR036005">
    <property type="entry name" value="Creatinase/aminopeptidase-like"/>
</dbReference>
<dbReference type="Pfam" id="PF00557">
    <property type="entry name" value="Peptidase_M24"/>
    <property type="match status" value="1"/>
</dbReference>
<dbReference type="FunFam" id="3.90.230.10:FF:000007">
    <property type="entry name" value="Xaa-Pro aminopeptidase P"/>
    <property type="match status" value="1"/>
</dbReference>
<dbReference type="InterPro" id="IPR032416">
    <property type="entry name" value="Peptidase_M24_C"/>
</dbReference>
<gene>
    <name evidence="9" type="ORF">CEUTPL_LOCUS11591</name>
</gene>
<evidence type="ECO:0000259" key="8">
    <source>
        <dbReference type="Pfam" id="PF16188"/>
    </source>
</evidence>
<keyword evidence="10" id="KW-1185">Reference proteome</keyword>
<evidence type="ECO:0000259" key="6">
    <source>
        <dbReference type="Pfam" id="PF00557"/>
    </source>
</evidence>
<dbReference type="InterPro" id="IPR033740">
    <property type="entry name" value="Pept_M24B"/>
</dbReference>
<evidence type="ECO:0000313" key="9">
    <source>
        <dbReference type="EMBL" id="CAG9771151.1"/>
    </source>
</evidence>
<proteinExistence type="inferred from homology"/>
<dbReference type="FunFam" id="3.40.350.10:FF:000001">
    <property type="entry name" value="Putative xaa-Pro aminopeptidase 1"/>
    <property type="match status" value="1"/>
</dbReference>
<dbReference type="CDD" id="cd01085">
    <property type="entry name" value="APP"/>
    <property type="match status" value="1"/>
</dbReference>
<dbReference type="SUPFAM" id="SSF53092">
    <property type="entry name" value="Creatinase/prolidase N-terminal domain"/>
    <property type="match status" value="1"/>
</dbReference>
<dbReference type="AlphaFoldDB" id="A0A9N9QM42"/>
<comment type="cofactor">
    <cofactor evidence="1">
        <name>Mn(2+)</name>
        <dbReference type="ChEBI" id="CHEBI:29035"/>
    </cofactor>
</comment>